<dbReference type="Pfam" id="PF04402">
    <property type="entry name" value="SIMPL"/>
    <property type="match status" value="1"/>
</dbReference>
<organism evidence="1 2">
    <name type="scientific">Penicillium canariense</name>
    <dbReference type="NCBI Taxonomy" id="189055"/>
    <lineage>
        <taxon>Eukaryota</taxon>
        <taxon>Fungi</taxon>
        <taxon>Dikarya</taxon>
        <taxon>Ascomycota</taxon>
        <taxon>Pezizomycotina</taxon>
        <taxon>Eurotiomycetes</taxon>
        <taxon>Eurotiomycetidae</taxon>
        <taxon>Eurotiales</taxon>
        <taxon>Aspergillaceae</taxon>
        <taxon>Penicillium</taxon>
    </lineage>
</organism>
<keyword evidence="2" id="KW-1185">Reference proteome</keyword>
<dbReference type="Gene3D" id="3.30.110.170">
    <property type="entry name" value="Protein of unknown function (DUF541), domain 1"/>
    <property type="match status" value="1"/>
</dbReference>
<dbReference type="GO" id="GO:0006974">
    <property type="term" value="P:DNA damage response"/>
    <property type="evidence" value="ECO:0007669"/>
    <property type="project" value="TreeGrafter"/>
</dbReference>
<proteinExistence type="predicted"/>
<dbReference type="EMBL" id="JAPQKN010000003">
    <property type="protein sequence ID" value="KAJ5167265.1"/>
    <property type="molecule type" value="Genomic_DNA"/>
</dbReference>
<dbReference type="InterPro" id="IPR052022">
    <property type="entry name" value="26kDa_periplasmic_antigen"/>
</dbReference>
<reference evidence="1" key="2">
    <citation type="journal article" date="2023" name="IMA Fungus">
        <title>Comparative genomic study of the Penicillium genus elucidates a diverse pangenome and 15 lateral gene transfer events.</title>
        <authorList>
            <person name="Petersen C."/>
            <person name="Sorensen T."/>
            <person name="Nielsen M.R."/>
            <person name="Sondergaard T.E."/>
            <person name="Sorensen J.L."/>
            <person name="Fitzpatrick D.A."/>
            <person name="Frisvad J.C."/>
            <person name="Nielsen K.L."/>
        </authorList>
    </citation>
    <scope>NUCLEOTIDE SEQUENCE</scope>
    <source>
        <strain evidence="1">IBT 26290</strain>
    </source>
</reference>
<evidence type="ECO:0000313" key="2">
    <source>
        <dbReference type="Proteomes" id="UP001149163"/>
    </source>
</evidence>
<evidence type="ECO:0000313" key="1">
    <source>
        <dbReference type="EMBL" id="KAJ5167265.1"/>
    </source>
</evidence>
<reference evidence="1" key="1">
    <citation type="submission" date="2022-11" db="EMBL/GenBank/DDBJ databases">
        <authorList>
            <person name="Petersen C."/>
        </authorList>
    </citation>
    <scope>NUCLEOTIDE SEQUENCE</scope>
    <source>
        <strain evidence="1">IBT 26290</strain>
    </source>
</reference>
<protein>
    <submittedName>
        <fullName evidence="1">Uncharacterized protein</fullName>
    </submittedName>
</protein>
<dbReference type="Gene3D" id="3.30.70.2970">
    <property type="entry name" value="Protein of unknown function (DUF541), domain 2"/>
    <property type="match status" value="1"/>
</dbReference>
<dbReference type="AlphaFoldDB" id="A0A9W9I3J0"/>
<dbReference type="OrthoDB" id="3335918at2759"/>
<dbReference type="RefSeq" id="XP_056543726.1">
    <property type="nucleotide sequence ID" value="XM_056688171.1"/>
</dbReference>
<sequence>MSPLKISVLGESSISRYPERCVLQVAIRSEGLEQEPVSKDVTLTSNELHRIFTDLSPKTPEGLASTDAPVTKFSNTLLRTWSKVPTDEHGKPLPRVYHATSSFEVIFRDFAKVGEVIGKLVKIPKVEIESVDWRLTDQTKKELGSEARKLAMRDAVQKANDFADVVDRQVVAVEITDEGHGTRSRTKQTARLSTLRTSVSDAEGNTIDLTPEDVEFTSSVDAKFESVSEA</sequence>
<gene>
    <name evidence="1" type="ORF">N7482_006046</name>
</gene>
<comment type="caution">
    <text evidence="1">The sequence shown here is derived from an EMBL/GenBank/DDBJ whole genome shotgun (WGS) entry which is preliminary data.</text>
</comment>
<accession>A0A9W9I3J0</accession>
<dbReference type="Proteomes" id="UP001149163">
    <property type="component" value="Unassembled WGS sequence"/>
</dbReference>
<dbReference type="InterPro" id="IPR007497">
    <property type="entry name" value="SIMPL/DUF541"/>
</dbReference>
<dbReference type="GeneID" id="81427347"/>
<name>A0A9W9I3J0_9EURO</name>
<dbReference type="PANTHER" id="PTHR34387">
    <property type="entry name" value="SLR1258 PROTEIN"/>
    <property type="match status" value="1"/>
</dbReference>
<dbReference type="PANTHER" id="PTHR34387:SF2">
    <property type="entry name" value="SLR1258 PROTEIN"/>
    <property type="match status" value="1"/>
</dbReference>